<dbReference type="SUPFAM" id="SSF103088">
    <property type="entry name" value="OmpA-like"/>
    <property type="match status" value="1"/>
</dbReference>
<evidence type="ECO:0000313" key="4">
    <source>
        <dbReference type="Proteomes" id="UP000239007"/>
    </source>
</evidence>
<dbReference type="AlphaFoldDB" id="A0A2S7UVR6"/>
<dbReference type="OrthoDB" id="6905929at2"/>
<gene>
    <name evidence="3" type="ORF">BTO11_09395</name>
</gene>
<dbReference type="InterPro" id="IPR036737">
    <property type="entry name" value="OmpA-like_sf"/>
</dbReference>
<dbReference type="EMBL" id="MSCH01000003">
    <property type="protein sequence ID" value="PQJ53859.1"/>
    <property type="molecule type" value="Genomic_DNA"/>
</dbReference>
<dbReference type="Proteomes" id="UP000239007">
    <property type="component" value="Unassembled WGS sequence"/>
</dbReference>
<name>A0A2S7UVR6_9GAMM</name>
<dbReference type="RefSeq" id="WP_105052359.1">
    <property type="nucleotide sequence ID" value="NZ_BMYG01000002.1"/>
</dbReference>
<dbReference type="InterPro" id="IPR041544">
    <property type="entry name" value="MotY_N"/>
</dbReference>
<dbReference type="InterPro" id="IPR050330">
    <property type="entry name" value="Bact_OuterMem_StrucFunc"/>
</dbReference>
<evidence type="ECO:0000259" key="2">
    <source>
        <dbReference type="PROSITE" id="PS51123"/>
    </source>
</evidence>
<dbReference type="Gene3D" id="2.60.40.2540">
    <property type="match status" value="1"/>
</dbReference>
<evidence type="ECO:0000313" key="3">
    <source>
        <dbReference type="EMBL" id="PQJ53859.1"/>
    </source>
</evidence>
<proteinExistence type="predicted"/>
<dbReference type="GO" id="GO:0016020">
    <property type="term" value="C:membrane"/>
    <property type="evidence" value="ECO:0007669"/>
    <property type="project" value="UniProtKB-UniRule"/>
</dbReference>
<organism evidence="3 4">
    <name type="scientific">Psychrosphaera saromensis</name>
    <dbReference type="NCBI Taxonomy" id="716813"/>
    <lineage>
        <taxon>Bacteria</taxon>
        <taxon>Pseudomonadati</taxon>
        <taxon>Pseudomonadota</taxon>
        <taxon>Gammaproteobacteria</taxon>
        <taxon>Alteromonadales</taxon>
        <taxon>Pseudoalteromonadaceae</taxon>
        <taxon>Psychrosphaera</taxon>
    </lineage>
</organism>
<keyword evidence="4" id="KW-1185">Reference proteome</keyword>
<sequence length="293" mass="33508">MNKIKIIFILVAIVCQILPLSANADYRRYSGTLGNSKWNVTTESKLQCDLTHQIPNYGYAIFKSEAGKIVNLGFELDMMRLPADYSLANIESVPPNWRPGTASKQITTMQWRKQFNGDVDENSAWVMLTELEKGYFPTLYYSDWHNKSDRVAVALSATNFTDSYYKFLNCMDNLLKYNFVDIAQLDLNFEFGGAVLDKSSKVKLAKVREYLKYDNEIESITVKAYSDSWGGRWKNLEVSIKRAEEIKQLLVDAGIHESKITIEGFGEKRHVASNQNELGQQANRRVIVEMIKP</sequence>
<protein>
    <recommendedName>
        <fullName evidence="2">OmpA-like domain-containing protein</fullName>
    </recommendedName>
</protein>
<dbReference type="PANTHER" id="PTHR30329:SF21">
    <property type="entry name" value="LIPOPROTEIN YIAD-RELATED"/>
    <property type="match status" value="1"/>
</dbReference>
<dbReference type="PROSITE" id="PS51123">
    <property type="entry name" value="OMPA_2"/>
    <property type="match status" value="1"/>
</dbReference>
<dbReference type="Pfam" id="PF00691">
    <property type="entry name" value="OmpA"/>
    <property type="match status" value="1"/>
</dbReference>
<dbReference type="CDD" id="cd07185">
    <property type="entry name" value="OmpA_C-like"/>
    <property type="match status" value="1"/>
</dbReference>
<dbReference type="Pfam" id="PF18393">
    <property type="entry name" value="MotY_N"/>
    <property type="match status" value="1"/>
</dbReference>
<dbReference type="Gene3D" id="3.30.1330.60">
    <property type="entry name" value="OmpA-like domain"/>
    <property type="match status" value="1"/>
</dbReference>
<comment type="caution">
    <text evidence="3">The sequence shown here is derived from an EMBL/GenBank/DDBJ whole genome shotgun (WGS) entry which is preliminary data.</text>
</comment>
<dbReference type="PRINTS" id="PR01023">
    <property type="entry name" value="NAFLGMOTY"/>
</dbReference>
<keyword evidence="1" id="KW-0472">Membrane</keyword>
<dbReference type="InterPro" id="IPR006665">
    <property type="entry name" value="OmpA-like"/>
</dbReference>
<feature type="domain" description="OmpA-like" evidence="2">
    <location>
        <begin position="177"/>
        <end position="293"/>
    </location>
</feature>
<accession>A0A2S7UVR6</accession>
<dbReference type="PANTHER" id="PTHR30329">
    <property type="entry name" value="STATOR ELEMENT OF FLAGELLAR MOTOR COMPLEX"/>
    <property type="match status" value="1"/>
</dbReference>
<reference evidence="3 4" key="1">
    <citation type="submission" date="2016-12" db="EMBL/GenBank/DDBJ databases">
        <title>Diversity of luminous bacteria.</title>
        <authorList>
            <person name="Yoshizawa S."/>
            <person name="Kogure K."/>
        </authorList>
    </citation>
    <scope>NUCLEOTIDE SEQUENCE [LARGE SCALE GENOMIC DNA]</scope>
    <source>
        <strain evidence="3 4">SA4-48</strain>
    </source>
</reference>
<evidence type="ECO:0000256" key="1">
    <source>
        <dbReference type="PROSITE-ProRule" id="PRU00473"/>
    </source>
</evidence>